<evidence type="ECO:0000256" key="1">
    <source>
        <dbReference type="SAM" id="SignalP"/>
    </source>
</evidence>
<gene>
    <name evidence="2" type="ORF">PARMNEM_LOCUS10784</name>
</gene>
<sequence length="342" mass="38974">MNIILFACIFHVCYCDWLSEWLAPIRDQYKDTSARRMHNMDWKMFNNEKLKIIPPVPGTSEPSEPSSTVDVPKNNLLLRFTPNETLTSGVMPTSSLKSKLETTLQNAKELAAILKSHIITVQEREKTLKEAIVNGKLGVTILTVSTLKGQPRKYIIRDGFWTLCNGMIQTPTTVPDMTATIFSNVYSTPRCIGQEVTSKPDPCVFNSIIKYETIPTERKTEYTEDEYLCLKPTFNNTLEQYLSVTKKLVNATCKNGKIRSFADNLFECGLRVMSDYTYYPQREIVASELPLEYCDGVLGSCKLIVAWHLSNSSVENFEFVKDDQNFKNYFMKSGSYVNNALY</sequence>
<dbReference type="EMBL" id="CAVLGL010000085">
    <property type="protein sequence ID" value="CAK1590420.1"/>
    <property type="molecule type" value="Genomic_DNA"/>
</dbReference>
<protein>
    <submittedName>
        <fullName evidence="2">Uncharacterized protein</fullName>
    </submittedName>
</protein>
<feature type="signal peptide" evidence="1">
    <location>
        <begin position="1"/>
        <end position="15"/>
    </location>
</feature>
<evidence type="ECO:0000313" key="2">
    <source>
        <dbReference type="EMBL" id="CAK1590420.1"/>
    </source>
</evidence>
<dbReference type="AlphaFoldDB" id="A0AAV1L4V3"/>
<proteinExistence type="predicted"/>
<feature type="chain" id="PRO_5043875118" evidence="1">
    <location>
        <begin position="16"/>
        <end position="342"/>
    </location>
</feature>
<organism evidence="2 3">
    <name type="scientific">Parnassius mnemosyne</name>
    <name type="common">clouded apollo</name>
    <dbReference type="NCBI Taxonomy" id="213953"/>
    <lineage>
        <taxon>Eukaryota</taxon>
        <taxon>Metazoa</taxon>
        <taxon>Ecdysozoa</taxon>
        <taxon>Arthropoda</taxon>
        <taxon>Hexapoda</taxon>
        <taxon>Insecta</taxon>
        <taxon>Pterygota</taxon>
        <taxon>Neoptera</taxon>
        <taxon>Endopterygota</taxon>
        <taxon>Lepidoptera</taxon>
        <taxon>Glossata</taxon>
        <taxon>Ditrysia</taxon>
        <taxon>Papilionoidea</taxon>
        <taxon>Papilionidae</taxon>
        <taxon>Parnassiinae</taxon>
        <taxon>Parnassini</taxon>
        <taxon>Parnassius</taxon>
        <taxon>Driopa</taxon>
    </lineage>
</organism>
<accession>A0AAV1L4V3</accession>
<evidence type="ECO:0000313" key="3">
    <source>
        <dbReference type="Proteomes" id="UP001314205"/>
    </source>
</evidence>
<comment type="caution">
    <text evidence="2">The sequence shown here is derived from an EMBL/GenBank/DDBJ whole genome shotgun (WGS) entry which is preliminary data.</text>
</comment>
<dbReference type="Proteomes" id="UP001314205">
    <property type="component" value="Unassembled WGS sequence"/>
</dbReference>
<name>A0AAV1L4V3_9NEOP</name>
<keyword evidence="3" id="KW-1185">Reference proteome</keyword>
<keyword evidence="1" id="KW-0732">Signal</keyword>
<reference evidence="2 3" key="1">
    <citation type="submission" date="2023-11" db="EMBL/GenBank/DDBJ databases">
        <authorList>
            <person name="Hedman E."/>
            <person name="Englund M."/>
            <person name="Stromberg M."/>
            <person name="Nyberg Akerstrom W."/>
            <person name="Nylinder S."/>
            <person name="Jareborg N."/>
            <person name="Kallberg Y."/>
            <person name="Kronander E."/>
        </authorList>
    </citation>
    <scope>NUCLEOTIDE SEQUENCE [LARGE SCALE GENOMIC DNA]</scope>
</reference>